<dbReference type="InterPro" id="IPR002528">
    <property type="entry name" value="MATE_fam"/>
</dbReference>
<feature type="compositionally biased region" description="Low complexity" evidence="7">
    <location>
        <begin position="147"/>
        <end position="161"/>
    </location>
</feature>
<dbReference type="PANTHER" id="PTHR11206">
    <property type="entry name" value="MULTIDRUG RESISTANCE PROTEIN"/>
    <property type="match status" value="1"/>
</dbReference>
<evidence type="ECO:0000256" key="6">
    <source>
        <dbReference type="RuleBase" id="RU004914"/>
    </source>
</evidence>
<evidence type="ECO:0000256" key="3">
    <source>
        <dbReference type="ARBA" id="ARBA00022692"/>
    </source>
</evidence>
<evidence type="ECO:0000313" key="8">
    <source>
        <dbReference type="EMBL" id="THU44809.1"/>
    </source>
</evidence>
<feature type="transmembrane region" description="Helical" evidence="6">
    <location>
        <begin position="618"/>
        <end position="637"/>
    </location>
</feature>
<feature type="transmembrane region" description="Helical" evidence="6">
    <location>
        <begin position="361"/>
        <end position="383"/>
    </location>
</feature>
<organism evidence="8 9">
    <name type="scientific">Musa balbisiana</name>
    <name type="common">Banana</name>
    <dbReference type="NCBI Taxonomy" id="52838"/>
    <lineage>
        <taxon>Eukaryota</taxon>
        <taxon>Viridiplantae</taxon>
        <taxon>Streptophyta</taxon>
        <taxon>Embryophyta</taxon>
        <taxon>Tracheophyta</taxon>
        <taxon>Spermatophyta</taxon>
        <taxon>Magnoliopsida</taxon>
        <taxon>Liliopsida</taxon>
        <taxon>Zingiberales</taxon>
        <taxon>Musaceae</taxon>
        <taxon>Musa</taxon>
    </lineage>
</organism>
<reference evidence="8 9" key="1">
    <citation type="journal article" date="2019" name="Nat. Plants">
        <title>Genome sequencing of Musa balbisiana reveals subgenome evolution and function divergence in polyploid bananas.</title>
        <authorList>
            <person name="Yao X."/>
        </authorList>
    </citation>
    <scope>NUCLEOTIDE SEQUENCE [LARGE SCALE GENOMIC DNA]</scope>
    <source>
        <strain evidence="9">cv. DH-PKW</strain>
        <tissue evidence="8">Leaves</tissue>
    </source>
</reference>
<evidence type="ECO:0000256" key="1">
    <source>
        <dbReference type="ARBA" id="ARBA00004141"/>
    </source>
</evidence>
<feature type="transmembrane region" description="Helical" evidence="6">
    <location>
        <begin position="315"/>
        <end position="340"/>
    </location>
</feature>
<feature type="transmembrane region" description="Helical" evidence="6">
    <location>
        <begin position="395"/>
        <end position="417"/>
    </location>
</feature>
<sequence>MGSGSHRLERDPTSCRNCLFSSYIAIMVQNVPAPYGVEENFGGYFHDHDDLALAEELQNQGSIYLSFQGNVHGGSCRLNNGHDRNMGEGNSSRMARVEQQLALDEALDRELQESENQLADTSFGEVTRIEANITPAQSFTASAECNSASTSSQSEPTTPTSITKVKSVHHELHIQAADKDVESGGSDQPSNRMESDYRREYHHGKTAIAKDVYLWQQLKEPTMFVPDNPSSASPYRCDHHHNPHGFLTFPFVVDVQKPQTTVPPVLQPKPPNSVTLALIEAKSILSLALPMVLTGLLLYSRSMISMLFLGRLGDLPLAGGALAIGFANITGYSVLSGLAMGMEPICGQAFGAQRHRLLGLALHRTVLLLLFASLPIALLWFYIRPILLLLGQDPALAAAASAYLHASLPDLLLQSFLHPLRIYLRTQSITLPLTACAAISVALHLPISYLLVSVLRLGIGGVALASVWTNINLVLFLVAYIYLSDLHRSTGGLSFSTECFREWRPLLNLAVPSCVSVCLEWWWYEIMIILCGLLLNPQATVASMGILIQTTSLIYIFPSSLSFGVSTRVGNELGANRPDRARRAATVGLSCSFALGLFAFCFSVSVRHAWATMFTTDSAILGLTSSVLPILGLCEFGNCPQTTGCGVLRGSARPRVGANVNLGSFYAVGMPIAVGLAFFTGVDFKGLWLGLLAAQTTCVLLMILVIMKTDWSTQAERAQLLTGAASGAVNDALPSPPQKGMPVDHVDETGCLIIKIEQPSS</sequence>
<evidence type="ECO:0000256" key="4">
    <source>
        <dbReference type="ARBA" id="ARBA00022989"/>
    </source>
</evidence>
<comment type="subcellular location">
    <subcellularLocation>
        <location evidence="1">Membrane</location>
        <topology evidence="1">Multi-pass membrane protein</topology>
    </subcellularLocation>
</comment>
<gene>
    <name evidence="8" type="ORF">C4D60_Mb02t11270</name>
</gene>
<keyword evidence="5 6" id="KW-0472">Membrane</keyword>
<dbReference type="Proteomes" id="UP000317650">
    <property type="component" value="Chromosome 2"/>
</dbReference>
<comment type="caution">
    <text evidence="8">The sequence shown here is derived from an EMBL/GenBank/DDBJ whole genome shotgun (WGS) entry which is preliminary data.</text>
</comment>
<keyword evidence="9" id="KW-1185">Reference proteome</keyword>
<feature type="transmembrane region" description="Helical" evidence="6">
    <location>
        <begin position="686"/>
        <end position="707"/>
    </location>
</feature>
<dbReference type="CDD" id="cd13132">
    <property type="entry name" value="MATE_eukaryotic"/>
    <property type="match status" value="1"/>
</dbReference>
<feature type="transmembrane region" description="Helical" evidence="6">
    <location>
        <begin position="544"/>
        <end position="563"/>
    </location>
</feature>
<feature type="transmembrane region" description="Helical" evidence="6">
    <location>
        <begin position="457"/>
        <end position="483"/>
    </location>
</feature>
<feature type="region of interest" description="Disordered" evidence="7">
    <location>
        <begin position="140"/>
        <end position="161"/>
    </location>
</feature>
<feature type="transmembrane region" description="Helical" evidence="6">
    <location>
        <begin position="429"/>
        <end position="451"/>
    </location>
</feature>
<feature type="transmembrane region" description="Helical" evidence="6">
    <location>
        <begin position="584"/>
        <end position="606"/>
    </location>
</feature>
<keyword evidence="4 6" id="KW-1133">Transmembrane helix</keyword>
<dbReference type="NCBIfam" id="TIGR00797">
    <property type="entry name" value="matE"/>
    <property type="match status" value="1"/>
</dbReference>
<evidence type="ECO:0000256" key="7">
    <source>
        <dbReference type="SAM" id="MobiDB-lite"/>
    </source>
</evidence>
<comment type="similarity">
    <text evidence="2 6">Belongs to the multi antimicrobial extrusion (MATE) (TC 2.A.66.1) family.</text>
</comment>
<dbReference type="STRING" id="52838.A0A4S8IAR5"/>
<dbReference type="InterPro" id="IPR045069">
    <property type="entry name" value="MATE_euk"/>
</dbReference>
<dbReference type="EMBL" id="PYDT01000011">
    <property type="protein sequence ID" value="THU44809.1"/>
    <property type="molecule type" value="Genomic_DNA"/>
</dbReference>
<dbReference type="AlphaFoldDB" id="A0A4S8IAR5"/>
<dbReference type="GO" id="GO:0042910">
    <property type="term" value="F:xenobiotic transmembrane transporter activity"/>
    <property type="evidence" value="ECO:0007669"/>
    <property type="project" value="InterPro"/>
</dbReference>
<protein>
    <recommendedName>
        <fullName evidence="6">Protein DETOXIFICATION</fullName>
    </recommendedName>
    <alternativeName>
        <fullName evidence="6">Multidrug and toxic compound extrusion protein</fullName>
    </alternativeName>
</protein>
<dbReference type="Pfam" id="PF01554">
    <property type="entry name" value="MatE"/>
    <property type="match status" value="2"/>
</dbReference>
<keyword evidence="3 6" id="KW-0812">Transmembrane</keyword>
<name>A0A4S8IAR5_MUSBA</name>
<evidence type="ECO:0000313" key="9">
    <source>
        <dbReference type="Proteomes" id="UP000317650"/>
    </source>
</evidence>
<evidence type="ECO:0000256" key="5">
    <source>
        <dbReference type="ARBA" id="ARBA00023136"/>
    </source>
</evidence>
<proteinExistence type="inferred from homology"/>
<accession>A0A4S8IAR5</accession>
<feature type="transmembrane region" description="Helical" evidence="6">
    <location>
        <begin position="658"/>
        <end position="680"/>
    </location>
</feature>
<dbReference type="GO" id="GO:1990961">
    <property type="term" value="P:xenobiotic detoxification by transmembrane export across the plasma membrane"/>
    <property type="evidence" value="ECO:0007669"/>
    <property type="project" value="InterPro"/>
</dbReference>
<dbReference type="GO" id="GO:0015297">
    <property type="term" value="F:antiporter activity"/>
    <property type="evidence" value="ECO:0007669"/>
    <property type="project" value="InterPro"/>
</dbReference>
<dbReference type="GO" id="GO:0016020">
    <property type="term" value="C:membrane"/>
    <property type="evidence" value="ECO:0007669"/>
    <property type="project" value="UniProtKB-SubCell"/>
</dbReference>
<feature type="transmembrane region" description="Helical" evidence="6">
    <location>
        <begin position="503"/>
        <end position="524"/>
    </location>
</feature>
<evidence type="ECO:0000256" key="2">
    <source>
        <dbReference type="ARBA" id="ARBA00010199"/>
    </source>
</evidence>